<dbReference type="Proteomes" id="UP000184609">
    <property type="component" value="Unassembled WGS sequence"/>
</dbReference>
<dbReference type="STRING" id="1073327.SAMN04488108_2933"/>
<feature type="chain" id="PRO_5012613393" evidence="1">
    <location>
        <begin position="19"/>
        <end position="253"/>
    </location>
</feature>
<keyword evidence="3" id="KW-1185">Reference proteome</keyword>
<dbReference type="Pfam" id="PF07813">
    <property type="entry name" value="LTXXQ"/>
    <property type="match status" value="1"/>
</dbReference>
<proteinExistence type="predicted"/>
<sequence>MKNLLVIALILLSNFAFGQLVVTPKAAQGPDIFKGNLFSADRIMDARNEINLTDAQAVKIKKIHAENAGEFSTLKWDLDEANSKLEKMLEKTKIDQTAVSKQMDVVLEIENKLKKKQLNSLVAIKNELTEDQINYLDKHNVVTVVGYPSPVGSSMGVASVNGTAVVSGRPSYATSITQGVKGSIAVQAQNGGDDAPLYIISKGDSFEVIPSSKMKDIEPNNIESINVLKGKSAVNLFGSNAKNGAIVITLKEK</sequence>
<dbReference type="RefSeq" id="WP_073572574.1">
    <property type="nucleotide sequence ID" value="NZ_FRXN01000004.1"/>
</dbReference>
<name>A0A1M7ZFT1_9BACT</name>
<dbReference type="Gene3D" id="1.20.120.1490">
    <property type="match status" value="1"/>
</dbReference>
<feature type="signal peptide" evidence="1">
    <location>
        <begin position="1"/>
        <end position="18"/>
    </location>
</feature>
<dbReference type="OrthoDB" id="893691at2"/>
<dbReference type="Gene3D" id="2.170.130.10">
    <property type="entry name" value="TonB-dependent receptor, plug domain"/>
    <property type="match status" value="1"/>
</dbReference>
<keyword evidence="1" id="KW-0732">Signal</keyword>
<gene>
    <name evidence="2" type="ORF">SAMN04488108_2933</name>
</gene>
<evidence type="ECO:0000256" key="1">
    <source>
        <dbReference type="SAM" id="SignalP"/>
    </source>
</evidence>
<dbReference type="InterPro" id="IPR012899">
    <property type="entry name" value="LTXXQ"/>
</dbReference>
<evidence type="ECO:0000313" key="3">
    <source>
        <dbReference type="Proteomes" id="UP000184609"/>
    </source>
</evidence>
<dbReference type="AlphaFoldDB" id="A0A1M7ZFT1"/>
<keyword evidence="2" id="KW-0675">Receptor</keyword>
<protein>
    <submittedName>
        <fullName evidence="2">TonB-dependent outer membrane receptor, SusC/RagA subfamily, signature region</fullName>
    </submittedName>
</protein>
<reference evidence="3" key="1">
    <citation type="submission" date="2016-12" db="EMBL/GenBank/DDBJ databases">
        <authorList>
            <person name="Varghese N."/>
            <person name="Submissions S."/>
        </authorList>
    </citation>
    <scope>NUCLEOTIDE SEQUENCE [LARGE SCALE GENOMIC DNA]</scope>
    <source>
        <strain evidence="3">DSM 25035</strain>
    </source>
</reference>
<dbReference type="InterPro" id="IPR037066">
    <property type="entry name" value="Plug_dom_sf"/>
</dbReference>
<accession>A0A1M7ZFT1</accession>
<organism evidence="2 3">
    <name type="scientific">Algoriphagus zhangzhouensis</name>
    <dbReference type="NCBI Taxonomy" id="1073327"/>
    <lineage>
        <taxon>Bacteria</taxon>
        <taxon>Pseudomonadati</taxon>
        <taxon>Bacteroidota</taxon>
        <taxon>Cytophagia</taxon>
        <taxon>Cytophagales</taxon>
        <taxon>Cyclobacteriaceae</taxon>
        <taxon>Algoriphagus</taxon>
    </lineage>
</organism>
<dbReference type="EMBL" id="FRXN01000004">
    <property type="protein sequence ID" value="SHO63771.1"/>
    <property type="molecule type" value="Genomic_DNA"/>
</dbReference>
<evidence type="ECO:0000313" key="2">
    <source>
        <dbReference type="EMBL" id="SHO63771.1"/>
    </source>
</evidence>
<dbReference type="SUPFAM" id="SSF56935">
    <property type="entry name" value="Porins"/>
    <property type="match status" value="1"/>
</dbReference>